<feature type="signal peptide" evidence="1">
    <location>
        <begin position="1"/>
        <end position="30"/>
    </location>
</feature>
<name>A0ABU0YHK8_9PROT</name>
<protein>
    <submittedName>
        <fullName evidence="2">Uncharacterized protein</fullName>
    </submittedName>
</protein>
<dbReference type="EMBL" id="JAUYVI010000002">
    <property type="protein sequence ID" value="MDQ7247204.1"/>
    <property type="molecule type" value="Genomic_DNA"/>
</dbReference>
<comment type="caution">
    <text evidence="2">The sequence shown here is derived from an EMBL/GenBank/DDBJ whole genome shotgun (WGS) entry which is preliminary data.</text>
</comment>
<gene>
    <name evidence="2" type="ORF">Q8A70_05985</name>
</gene>
<proteinExistence type="predicted"/>
<feature type="chain" id="PRO_5045134660" evidence="1">
    <location>
        <begin position="31"/>
        <end position="323"/>
    </location>
</feature>
<sequence>MSMIEAASVRLSTILCGLAVALLASAPASADPFSPAKSKATLTVTYTLKGGGTDRPESHEREVIWSVDEHYEITATMVAEKPSGFGSFHKPDAAEQAGMAQRQAAAEAGAQNMQSMMEMAQAIMAKCGEDEACIQQETIKMSQQIDPNDPKLKATKQNIETASAMPGDRYQVFSAGPQTGTYTIAGKAHEAYFDAACSLKNQTPCAFDSTVSGTGRLTDGNGNTSMMTGALAEIDSQSGSLVFQIPRPGIAAAKRTVTSKNPEVKTGTFDEIRTLKAEKLYGEQITVSCGACRSASGTITRDVEDEFLGRPAKLVIDWKFSRP</sequence>
<keyword evidence="1" id="KW-0732">Signal</keyword>
<evidence type="ECO:0000256" key="1">
    <source>
        <dbReference type="SAM" id="SignalP"/>
    </source>
</evidence>
<evidence type="ECO:0000313" key="2">
    <source>
        <dbReference type="EMBL" id="MDQ7247204.1"/>
    </source>
</evidence>
<organism evidence="2 3">
    <name type="scientific">Dongia sedimenti</name>
    <dbReference type="NCBI Taxonomy" id="3064282"/>
    <lineage>
        <taxon>Bacteria</taxon>
        <taxon>Pseudomonadati</taxon>
        <taxon>Pseudomonadota</taxon>
        <taxon>Alphaproteobacteria</taxon>
        <taxon>Rhodospirillales</taxon>
        <taxon>Dongiaceae</taxon>
        <taxon>Dongia</taxon>
    </lineage>
</organism>
<keyword evidence="3" id="KW-1185">Reference proteome</keyword>
<accession>A0ABU0YHK8</accession>
<dbReference type="Proteomes" id="UP001230156">
    <property type="component" value="Unassembled WGS sequence"/>
</dbReference>
<evidence type="ECO:0000313" key="3">
    <source>
        <dbReference type="Proteomes" id="UP001230156"/>
    </source>
</evidence>
<reference evidence="3" key="1">
    <citation type="submission" date="2023-08" db="EMBL/GenBank/DDBJ databases">
        <title>Rhodospirillaceae gen. nov., a novel taxon isolated from the Yangtze River Yuezi River estuary sludge.</title>
        <authorList>
            <person name="Ruan L."/>
        </authorList>
    </citation>
    <scope>NUCLEOTIDE SEQUENCE [LARGE SCALE GENOMIC DNA]</scope>
    <source>
        <strain evidence="3">R-7</strain>
    </source>
</reference>
<dbReference type="RefSeq" id="WP_379954608.1">
    <property type="nucleotide sequence ID" value="NZ_JAUYVI010000002.1"/>
</dbReference>